<dbReference type="GO" id="GO:0003677">
    <property type="term" value="F:DNA binding"/>
    <property type="evidence" value="ECO:0007669"/>
    <property type="project" value="UniProtKB-UniRule"/>
</dbReference>
<gene>
    <name evidence="8" type="ORF">IFO71_11840</name>
</gene>
<dbReference type="InterPro" id="IPR002104">
    <property type="entry name" value="Integrase_catalytic"/>
</dbReference>
<keyword evidence="4" id="KW-0233">DNA recombination</keyword>
<keyword evidence="2" id="KW-0229">DNA integration</keyword>
<dbReference type="GO" id="GO:0015074">
    <property type="term" value="P:DNA integration"/>
    <property type="evidence" value="ECO:0007669"/>
    <property type="project" value="UniProtKB-KW"/>
</dbReference>
<feature type="domain" description="Core-binding (CB)" evidence="7">
    <location>
        <begin position="35"/>
        <end position="115"/>
    </location>
</feature>
<dbReference type="InterPro" id="IPR050090">
    <property type="entry name" value="Tyrosine_recombinase_XerCD"/>
</dbReference>
<evidence type="ECO:0000313" key="8">
    <source>
        <dbReference type="EMBL" id="MBD8526429.1"/>
    </source>
</evidence>
<evidence type="ECO:0000256" key="3">
    <source>
        <dbReference type="ARBA" id="ARBA00023125"/>
    </source>
</evidence>
<evidence type="ECO:0000256" key="1">
    <source>
        <dbReference type="ARBA" id="ARBA00008857"/>
    </source>
</evidence>
<dbReference type="Pfam" id="PF13495">
    <property type="entry name" value="Phage_int_SAM_4"/>
    <property type="match status" value="1"/>
</dbReference>
<dbReference type="InterPro" id="IPR013762">
    <property type="entry name" value="Integrase-like_cat_sf"/>
</dbReference>
<evidence type="ECO:0000256" key="5">
    <source>
        <dbReference type="PROSITE-ProRule" id="PRU01248"/>
    </source>
</evidence>
<accession>A0AAW3ZLM0</accession>
<dbReference type="AlphaFoldDB" id="A0AAW3ZLM0"/>
<proteinExistence type="inferred from homology"/>
<reference evidence="8 9" key="1">
    <citation type="submission" date="2020-09" db="EMBL/GenBank/DDBJ databases">
        <title>Pseudoxanthomonas sp. CAU 1598 isolated from sand of Yaerae Beach.</title>
        <authorList>
            <person name="Kim W."/>
        </authorList>
    </citation>
    <scope>NUCLEOTIDE SEQUENCE [LARGE SCALE GENOMIC DNA]</scope>
    <source>
        <strain evidence="8 9">CAU 1598</strain>
    </source>
</reference>
<keyword evidence="9" id="KW-1185">Reference proteome</keyword>
<keyword evidence="3 5" id="KW-0238">DNA-binding</keyword>
<dbReference type="InterPro" id="IPR010998">
    <property type="entry name" value="Integrase_recombinase_N"/>
</dbReference>
<comment type="caution">
    <text evidence="8">The sequence shown here is derived from an EMBL/GenBank/DDBJ whole genome shotgun (WGS) entry which is preliminary data.</text>
</comment>
<dbReference type="EMBL" id="JACYTR010000022">
    <property type="protein sequence ID" value="MBD8526429.1"/>
    <property type="molecule type" value="Genomic_DNA"/>
</dbReference>
<evidence type="ECO:0000256" key="2">
    <source>
        <dbReference type="ARBA" id="ARBA00022908"/>
    </source>
</evidence>
<evidence type="ECO:0000256" key="4">
    <source>
        <dbReference type="ARBA" id="ARBA00023172"/>
    </source>
</evidence>
<dbReference type="Gene3D" id="1.10.443.10">
    <property type="entry name" value="Intergrase catalytic core"/>
    <property type="match status" value="1"/>
</dbReference>
<dbReference type="SUPFAM" id="SSF56349">
    <property type="entry name" value="DNA breaking-rejoining enzymes"/>
    <property type="match status" value="1"/>
</dbReference>
<dbReference type="GO" id="GO:0006310">
    <property type="term" value="P:DNA recombination"/>
    <property type="evidence" value="ECO:0007669"/>
    <property type="project" value="UniProtKB-KW"/>
</dbReference>
<dbReference type="Pfam" id="PF00589">
    <property type="entry name" value="Phage_integrase"/>
    <property type="match status" value="1"/>
</dbReference>
<evidence type="ECO:0000259" key="7">
    <source>
        <dbReference type="PROSITE" id="PS51900"/>
    </source>
</evidence>
<protein>
    <submittedName>
        <fullName evidence="8">Integron integrase</fullName>
    </submittedName>
</protein>
<dbReference type="InterPro" id="IPR044068">
    <property type="entry name" value="CB"/>
</dbReference>
<dbReference type="NCBIfam" id="TIGR02249">
    <property type="entry name" value="integrase_gron"/>
    <property type="match status" value="1"/>
</dbReference>
<comment type="similarity">
    <text evidence="1">Belongs to the 'phage' integrase family.</text>
</comment>
<evidence type="ECO:0000259" key="6">
    <source>
        <dbReference type="PROSITE" id="PS51898"/>
    </source>
</evidence>
<dbReference type="PANTHER" id="PTHR30349:SF64">
    <property type="entry name" value="PROPHAGE INTEGRASE INTD-RELATED"/>
    <property type="match status" value="1"/>
</dbReference>
<sequence>MAKQLTNHFGSTVPDRAEFSHFTVSERRASGVRQIDLMLAVQGRLRRLGLSKRTETAYTGWIVRFLRAFPGRHPIRLGKGEVEAFLTALASRDRVAAATQNQALAALLFLFREVLGQQLPWMEGIKRAKRPARLPEVLSREEVLSVLSRMKGVDRLVASLLYGSGLRLLEGLRIRNRDVDLIRCELIVRGGKGSKERRTMIPRGLADALAAQRDVSFRLHQEDLDCGFGEVWLPDVLARKYRSASREPGWQYLFPARKRSVDPRGSKVFRHHWSESSVQRAVKQAVFQSGIIKPATCHTFRHSFATHLLESGYDIRTVQELLGHSDVSTTQIYTHVLNRGASAVRNPLDASSPMAR</sequence>
<dbReference type="PROSITE" id="PS51900">
    <property type="entry name" value="CB"/>
    <property type="match status" value="1"/>
</dbReference>
<dbReference type="InterPro" id="IPR004107">
    <property type="entry name" value="Integrase_SAM-like_N"/>
</dbReference>
<dbReference type="Proteomes" id="UP000613768">
    <property type="component" value="Unassembled WGS sequence"/>
</dbReference>
<dbReference type="Gene3D" id="1.10.150.130">
    <property type="match status" value="1"/>
</dbReference>
<evidence type="ECO:0000313" key="9">
    <source>
        <dbReference type="Proteomes" id="UP000613768"/>
    </source>
</evidence>
<name>A0AAW3ZLM0_9GAMM</name>
<dbReference type="PANTHER" id="PTHR30349">
    <property type="entry name" value="PHAGE INTEGRASE-RELATED"/>
    <property type="match status" value="1"/>
</dbReference>
<dbReference type="InterPro" id="IPR011010">
    <property type="entry name" value="DNA_brk_join_enz"/>
</dbReference>
<organism evidence="8 9">
    <name type="scientific">Pseudomarimonas arenosa</name>
    <dbReference type="NCBI Taxonomy" id="2774145"/>
    <lineage>
        <taxon>Bacteria</taxon>
        <taxon>Pseudomonadati</taxon>
        <taxon>Pseudomonadota</taxon>
        <taxon>Gammaproteobacteria</taxon>
        <taxon>Lysobacterales</taxon>
        <taxon>Lysobacteraceae</taxon>
        <taxon>Pseudomarimonas</taxon>
    </lineage>
</organism>
<dbReference type="PROSITE" id="PS51898">
    <property type="entry name" value="TYR_RECOMBINASE"/>
    <property type="match status" value="1"/>
</dbReference>
<dbReference type="InterPro" id="IPR011946">
    <property type="entry name" value="Integrase_integron-type"/>
</dbReference>
<feature type="domain" description="Tyr recombinase" evidence="6">
    <location>
        <begin position="133"/>
        <end position="346"/>
    </location>
</feature>